<comment type="caution">
    <text evidence="2">The sequence shown here is derived from an EMBL/GenBank/DDBJ whole genome shotgun (WGS) entry which is preliminary data.</text>
</comment>
<feature type="transmembrane region" description="Helical" evidence="1">
    <location>
        <begin position="37"/>
        <end position="57"/>
    </location>
</feature>
<keyword evidence="1" id="KW-0812">Transmembrane</keyword>
<name>A0ABD6CAS4_9EURY</name>
<reference evidence="2 3" key="1">
    <citation type="journal article" date="2019" name="Int. J. Syst. Evol. Microbiol.">
        <title>The Global Catalogue of Microorganisms (GCM) 10K type strain sequencing project: providing services to taxonomists for standard genome sequencing and annotation.</title>
        <authorList>
            <consortium name="The Broad Institute Genomics Platform"/>
            <consortium name="The Broad Institute Genome Sequencing Center for Infectious Disease"/>
            <person name="Wu L."/>
            <person name="Ma J."/>
        </authorList>
    </citation>
    <scope>NUCLEOTIDE SEQUENCE [LARGE SCALE GENOMIC DNA]</scope>
    <source>
        <strain evidence="2 3">CGMCC 1.12125</strain>
    </source>
</reference>
<protein>
    <submittedName>
        <fullName evidence="2">Uncharacterized protein</fullName>
    </submittedName>
</protein>
<evidence type="ECO:0000313" key="2">
    <source>
        <dbReference type="EMBL" id="MFD1586964.1"/>
    </source>
</evidence>
<dbReference type="AlphaFoldDB" id="A0ABD6CAS4"/>
<organism evidence="2 3">
    <name type="scientific">Halorientalis brevis</name>
    <dbReference type="NCBI Taxonomy" id="1126241"/>
    <lineage>
        <taxon>Archaea</taxon>
        <taxon>Methanobacteriati</taxon>
        <taxon>Methanobacteriota</taxon>
        <taxon>Stenosarchaea group</taxon>
        <taxon>Halobacteria</taxon>
        <taxon>Halobacteriales</taxon>
        <taxon>Haloarculaceae</taxon>
        <taxon>Halorientalis</taxon>
    </lineage>
</organism>
<dbReference type="RefSeq" id="WP_247375651.1">
    <property type="nucleotide sequence ID" value="NZ_JALLGV010000001.1"/>
</dbReference>
<keyword evidence="1" id="KW-1133">Transmembrane helix</keyword>
<dbReference type="EMBL" id="JBHUDJ010000003">
    <property type="protein sequence ID" value="MFD1586964.1"/>
    <property type="molecule type" value="Genomic_DNA"/>
</dbReference>
<evidence type="ECO:0000313" key="3">
    <source>
        <dbReference type="Proteomes" id="UP001597119"/>
    </source>
</evidence>
<feature type="transmembrane region" description="Helical" evidence="1">
    <location>
        <begin position="63"/>
        <end position="85"/>
    </location>
</feature>
<dbReference type="Proteomes" id="UP001597119">
    <property type="component" value="Unassembled WGS sequence"/>
</dbReference>
<sequence length="311" mass="33595">MSQQEPPGDQADSTPETKADSTFFDGIEFLTGKDPNFGSFLLVVGIVTCVFIALFQFTLPTPISHLLTAGVIFVTVLSAIFGSLLDSLGYFERISATAPEESVDRRPAARPWVPAEERSAPLPPLINFDAELRAYADMYEGDLPSEFDPFVSDYLRLKTNTDNRATIASDLRADLNPIGTLFEDGSEGDRIYEDISDRLFRYISAKSDPLTLDRVTFYDGDGNEADVTALKNQLAHVELEVSNEGEAAEVEATVTLRDADDAAIISRTCDVGLVRPGATKAVDADVFVPSDAERASATVRISGPGRTVAGA</sequence>
<keyword evidence="1" id="KW-0472">Membrane</keyword>
<accession>A0ABD6CAS4</accession>
<keyword evidence="3" id="KW-1185">Reference proteome</keyword>
<proteinExistence type="predicted"/>
<evidence type="ECO:0000256" key="1">
    <source>
        <dbReference type="SAM" id="Phobius"/>
    </source>
</evidence>
<gene>
    <name evidence="2" type="ORF">ACFR9U_08210</name>
</gene>